<keyword evidence="4" id="KW-0808">Transferase</keyword>
<gene>
    <name evidence="7" type="primary">gabT</name>
    <name evidence="7" type="ORF">GCM10011419_02850</name>
</gene>
<dbReference type="InterPro" id="IPR015424">
    <property type="entry name" value="PyrdxlP-dep_Trfase"/>
</dbReference>
<evidence type="ECO:0000256" key="1">
    <source>
        <dbReference type="ARBA" id="ARBA00001933"/>
    </source>
</evidence>
<dbReference type="PANTHER" id="PTHR11986:SF58">
    <property type="entry name" value="LEUCINE_METHIONINE RACEMASE"/>
    <property type="match status" value="1"/>
</dbReference>
<name>A0ABQ3H855_9NEIS</name>
<dbReference type="InterPro" id="IPR004632">
    <property type="entry name" value="4NH2But_aminotransferase_bac"/>
</dbReference>
<evidence type="ECO:0000256" key="4">
    <source>
        <dbReference type="ARBA" id="ARBA00022679"/>
    </source>
</evidence>
<protein>
    <submittedName>
        <fullName evidence="7">4-aminobutyrate transaminase</fullName>
    </submittedName>
</protein>
<evidence type="ECO:0000256" key="2">
    <source>
        <dbReference type="ARBA" id="ARBA00008954"/>
    </source>
</evidence>
<evidence type="ECO:0000256" key="3">
    <source>
        <dbReference type="ARBA" id="ARBA00022576"/>
    </source>
</evidence>
<dbReference type="InterPro" id="IPR049704">
    <property type="entry name" value="Aminotrans_3_PPA_site"/>
</dbReference>
<dbReference type="Gene3D" id="3.90.1150.10">
    <property type="entry name" value="Aspartate Aminotransferase, domain 1"/>
    <property type="match status" value="1"/>
</dbReference>
<keyword evidence="8" id="KW-1185">Reference proteome</keyword>
<dbReference type="PIRSF" id="PIRSF000521">
    <property type="entry name" value="Transaminase_4ab_Lys_Orn"/>
    <property type="match status" value="1"/>
</dbReference>
<dbReference type="PROSITE" id="PS00600">
    <property type="entry name" value="AA_TRANSFER_CLASS_3"/>
    <property type="match status" value="1"/>
</dbReference>
<dbReference type="Gene3D" id="3.40.640.10">
    <property type="entry name" value="Type I PLP-dependent aspartate aminotransferase-like (Major domain)"/>
    <property type="match status" value="1"/>
</dbReference>
<dbReference type="NCBIfam" id="TIGR00700">
    <property type="entry name" value="GABAtrnsam"/>
    <property type="match status" value="1"/>
</dbReference>
<dbReference type="InterPro" id="IPR050103">
    <property type="entry name" value="Class-III_PLP-dep_AT"/>
</dbReference>
<dbReference type="Proteomes" id="UP000662678">
    <property type="component" value="Unassembled WGS sequence"/>
</dbReference>
<keyword evidence="3" id="KW-0032">Aminotransferase</keyword>
<keyword evidence="5 6" id="KW-0663">Pyridoxal phosphate</keyword>
<organism evidence="7 8">
    <name type="scientific">Vogesella fluminis</name>
    <dbReference type="NCBI Taxonomy" id="1069161"/>
    <lineage>
        <taxon>Bacteria</taxon>
        <taxon>Pseudomonadati</taxon>
        <taxon>Pseudomonadota</taxon>
        <taxon>Betaproteobacteria</taxon>
        <taxon>Neisseriales</taxon>
        <taxon>Chromobacteriaceae</taxon>
        <taxon>Vogesella</taxon>
    </lineage>
</organism>
<comment type="similarity">
    <text evidence="2 6">Belongs to the class-III pyridoxal-phosphate-dependent aminotransferase family.</text>
</comment>
<dbReference type="EMBL" id="BMYP01000002">
    <property type="protein sequence ID" value="GHD71301.1"/>
    <property type="molecule type" value="Genomic_DNA"/>
</dbReference>
<comment type="caution">
    <text evidence="7">The sequence shown here is derived from an EMBL/GenBank/DDBJ whole genome shotgun (WGS) entry which is preliminary data.</text>
</comment>
<dbReference type="Pfam" id="PF00202">
    <property type="entry name" value="Aminotran_3"/>
    <property type="match status" value="1"/>
</dbReference>
<dbReference type="PANTHER" id="PTHR11986">
    <property type="entry name" value="AMINOTRANSFERASE CLASS III"/>
    <property type="match status" value="1"/>
</dbReference>
<proteinExistence type="inferred from homology"/>
<evidence type="ECO:0000313" key="7">
    <source>
        <dbReference type="EMBL" id="GHD71301.1"/>
    </source>
</evidence>
<evidence type="ECO:0000313" key="8">
    <source>
        <dbReference type="Proteomes" id="UP000662678"/>
    </source>
</evidence>
<evidence type="ECO:0000256" key="5">
    <source>
        <dbReference type="ARBA" id="ARBA00022898"/>
    </source>
</evidence>
<dbReference type="InterPro" id="IPR015422">
    <property type="entry name" value="PyrdxlP-dep_Trfase_small"/>
</dbReference>
<dbReference type="InterPro" id="IPR015421">
    <property type="entry name" value="PyrdxlP-dep_Trfase_major"/>
</dbReference>
<dbReference type="CDD" id="cd00610">
    <property type="entry name" value="OAT_like"/>
    <property type="match status" value="1"/>
</dbReference>
<dbReference type="RefSeq" id="WP_189351859.1">
    <property type="nucleotide sequence ID" value="NZ_BMYP01000002.1"/>
</dbReference>
<evidence type="ECO:0000256" key="6">
    <source>
        <dbReference type="RuleBase" id="RU003560"/>
    </source>
</evidence>
<comment type="cofactor">
    <cofactor evidence="1">
        <name>pyridoxal 5'-phosphate</name>
        <dbReference type="ChEBI" id="CHEBI:597326"/>
    </cofactor>
</comment>
<reference evidence="8" key="1">
    <citation type="journal article" date="2019" name="Int. J. Syst. Evol. Microbiol.">
        <title>The Global Catalogue of Microorganisms (GCM) 10K type strain sequencing project: providing services to taxonomists for standard genome sequencing and annotation.</title>
        <authorList>
            <consortium name="The Broad Institute Genomics Platform"/>
            <consortium name="The Broad Institute Genome Sequencing Center for Infectious Disease"/>
            <person name="Wu L."/>
            <person name="Ma J."/>
        </authorList>
    </citation>
    <scope>NUCLEOTIDE SEQUENCE [LARGE SCALE GENOMIC DNA]</scope>
    <source>
        <strain evidence="8">KCTC 23713</strain>
    </source>
</reference>
<sequence>MSPQELMQRKANATPRGVGVMCSFFAERAKNAEIWDTEGKRYIDFAGGIGVLNTGHLHDKVQAAVAEQLNKFSHTCYQVVPYELYIDVAEQLNQLAPGNYAKKTAFYTTGAEAVENAVKIARAATGRPGIIAFGGGFHGRTLMGMALTGKVAPYKLGFGPFPSDVYHALFPNPLHGVSVEDSIASIEHLFKYDIEATRVAAIIFEPVQGEGGFYAAPAEWVRAVRALCDKHGILMIADEVQAGFARTGKFFAMEHYDVAPDLLTMAKSMAGGFPISAVVGKAEIMDAPAPGGLGGTYAGSPLALAAAKAVIQAIKEEKLLERANQLGNQLKETLNGLKADVPQIADVRGPGAMIAVEFNKAGSHDADADFAKKVQTTALESGLLLLICGVYGNVVRFLFPLTIEDAVFEEALQKLVAAIKA</sequence>
<dbReference type="SUPFAM" id="SSF53383">
    <property type="entry name" value="PLP-dependent transferases"/>
    <property type="match status" value="1"/>
</dbReference>
<accession>A0ABQ3H855</accession>
<dbReference type="InterPro" id="IPR005814">
    <property type="entry name" value="Aminotrans_3"/>
</dbReference>